<protein>
    <recommendedName>
        <fullName evidence="3">Cupin type-2 domain-containing protein</fullName>
    </recommendedName>
</protein>
<dbReference type="PANTHER" id="PTHR35848:SF9">
    <property type="entry name" value="SLL1358 PROTEIN"/>
    <property type="match status" value="1"/>
</dbReference>
<proteinExistence type="predicted"/>
<dbReference type="InterPro" id="IPR014710">
    <property type="entry name" value="RmlC-like_jellyroll"/>
</dbReference>
<feature type="domain" description="Cupin type-2" evidence="3">
    <location>
        <begin position="55"/>
        <end position="125"/>
    </location>
</feature>
<accession>A0A0E4BNV8</accession>
<dbReference type="RefSeq" id="WP_060909377.1">
    <property type="nucleotide sequence ID" value="NZ_JAFCKD010000027.1"/>
</dbReference>
<gene>
    <name evidence="4" type="ORF">NK6_3251</name>
</gene>
<reference evidence="4 5" key="1">
    <citation type="submission" date="2014-11" db="EMBL/GenBank/DDBJ databases">
        <title>Symbiosis island explosion on the genome of extra-slow-growing strains of soybean bradyrhizobia with massive insertion sequences.</title>
        <authorList>
            <person name="Iida T."/>
            <person name="Minamisawa K."/>
        </authorList>
    </citation>
    <scope>NUCLEOTIDE SEQUENCE [LARGE SCALE GENOMIC DNA]</scope>
    <source>
        <strain evidence="4 5">NK6</strain>
    </source>
</reference>
<sequence length="161" mass="17657">MTTPSEPRLPAFDPEDVGESNFTGYPQLHRAANQMRYNRRLGEHAGLKNFGVNLTRIIPGGQSSFRHAHSRQDEFVFVIEGEVVLETDSGAQVLTTGMCAGFPAGSGDAHRFVNRTTRDVRLLVIGDRTPNDVISYPDVDMHAVLGPDGVYKFTTKAGEPL</sequence>
<keyword evidence="1" id="KW-0479">Metal-binding</keyword>
<dbReference type="Proteomes" id="UP000063308">
    <property type="component" value="Chromosome"/>
</dbReference>
<dbReference type="PANTHER" id="PTHR35848">
    <property type="entry name" value="OXALATE-BINDING PROTEIN"/>
    <property type="match status" value="1"/>
</dbReference>
<organism evidence="4 5">
    <name type="scientific">Bradyrhizobium diazoefficiens</name>
    <dbReference type="NCBI Taxonomy" id="1355477"/>
    <lineage>
        <taxon>Bacteria</taxon>
        <taxon>Pseudomonadati</taxon>
        <taxon>Pseudomonadota</taxon>
        <taxon>Alphaproteobacteria</taxon>
        <taxon>Hyphomicrobiales</taxon>
        <taxon>Nitrobacteraceae</taxon>
        <taxon>Bradyrhizobium</taxon>
    </lineage>
</organism>
<dbReference type="EMBL" id="AP014685">
    <property type="protein sequence ID" value="BAR56429.1"/>
    <property type="molecule type" value="Genomic_DNA"/>
</dbReference>
<dbReference type="Pfam" id="PF07883">
    <property type="entry name" value="Cupin_2"/>
    <property type="match status" value="1"/>
</dbReference>
<dbReference type="InterPro" id="IPR051610">
    <property type="entry name" value="GPI/OXD"/>
</dbReference>
<dbReference type="SUPFAM" id="SSF51182">
    <property type="entry name" value="RmlC-like cupins"/>
    <property type="match status" value="1"/>
</dbReference>
<dbReference type="CDD" id="cd02224">
    <property type="entry name" value="cupin_SPO2919-like"/>
    <property type="match status" value="1"/>
</dbReference>
<dbReference type="AlphaFoldDB" id="A0A0E4BNV8"/>
<dbReference type="InterPro" id="IPR013096">
    <property type="entry name" value="Cupin_2"/>
</dbReference>
<name>A0A0E4BNV8_9BRAD</name>
<evidence type="ECO:0000256" key="2">
    <source>
        <dbReference type="SAM" id="MobiDB-lite"/>
    </source>
</evidence>
<evidence type="ECO:0000313" key="4">
    <source>
        <dbReference type="EMBL" id="BAR56429.1"/>
    </source>
</evidence>
<dbReference type="Gene3D" id="2.60.120.10">
    <property type="entry name" value="Jelly Rolls"/>
    <property type="match status" value="1"/>
</dbReference>
<evidence type="ECO:0000259" key="3">
    <source>
        <dbReference type="Pfam" id="PF07883"/>
    </source>
</evidence>
<evidence type="ECO:0000256" key="1">
    <source>
        <dbReference type="ARBA" id="ARBA00022723"/>
    </source>
</evidence>
<dbReference type="GO" id="GO:0046872">
    <property type="term" value="F:metal ion binding"/>
    <property type="evidence" value="ECO:0007669"/>
    <property type="project" value="UniProtKB-KW"/>
</dbReference>
<evidence type="ECO:0000313" key="5">
    <source>
        <dbReference type="Proteomes" id="UP000063308"/>
    </source>
</evidence>
<feature type="region of interest" description="Disordered" evidence="2">
    <location>
        <begin position="1"/>
        <end position="23"/>
    </location>
</feature>
<dbReference type="InterPro" id="IPR011051">
    <property type="entry name" value="RmlC_Cupin_sf"/>
</dbReference>